<evidence type="ECO:0000313" key="2">
    <source>
        <dbReference type="EMBL" id="MBI1620854.1"/>
    </source>
</evidence>
<proteinExistence type="predicted"/>
<dbReference type="Proteomes" id="UP000601789">
    <property type="component" value="Unassembled WGS sequence"/>
</dbReference>
<keyword evidence="1" id="KW-0472">Membrane</keyword>
<sequence>MSGILISVALGFILGMRFSLGVWFAGALAVTGSAVFGLSNIGEMAWAAAFRVVAYNLGLAGGLLASRYLPRL</sequence>
<gene>
    <name evidence="2" type="ORF">IOD40_09300</name>
</gene>
<evidence type="ECO:0008006" key="4">
    <source>
        <dbReference type="Google" id="ProtNLM"/>
    </source>
</evidence>
<evidence type="ECO:0000313" key="3">
    <source>
        <dbReference type="Proteomes" id="UP000601789"/>
    </source>
</evidence>
<accession>A0ABS0SC24</accession>
<feature type="transmembrane region" description="Helical" evidence="1">
    <location>
        <begin position="48"/>
        <end position="69"/>
    </location>
</feature>
<keyword evidence="3" id="KW-1185">Reference proteome</keyword>
<evidence type="ECO:0000256" key="1">
    <source>
        <dbReference type="SAM" id="Phobius"/>
    </source>
</evidence>
<organism evidence="2 3">
    <name type="scientific">Aquamicrobium zhengzhouense</name>
    <dbReference type="NCBI Taxonomy" id="2781738"/>
    <lineage>
        <taxon>Bacteria</taxon>
        <taxon>Pseudomonadati</taxon>
        <taxon>Pseudomonadota</taxon>
        <taxon>Alphaproteobacteria</taxon>
        <taxon>Hyphomicrobiales</taxon>
        <taxon>Phyllobacteriaceae</taxon>
        <taxon>Aquamicrobium</taxon>
    </lineage>
</organism>
<protein>
    <recommendedName>
        <fullName evidence="4">Major facilitator superfamily (MFS) profile domain-containing protein</fullName>
    </recommendedName>
</protein>
<keyword evidence="1" id="KW-0812">Transmembrane</keyword>
<dbReference type="RefSeq" id="WP_198476271.1">
    <property type="nucleotide sequence ID" value="NZ_JADGMQ010000005.1"/>
</dbReference>
<reference evidence="2 3" key="1">
    <citation type="submission" date="2020-10" db="EMBL/GenBank/DDBJ databases">
        <title>Aquamicrobium zhengzhouensis sp. nov., a exopolysaccharide producing bacterium isolated from farmland soil.</title>
        <authorList>
            <person name="Wang X."/>
        </authorList>
    </citation>
    <scope>NUCLEOTIDE SEQUENCE [LARGE SCALE GENOMIC DNA]</scope>
    <source>
        <strain evidence="3">cd-1</strain>
    </source>
</reference>
<dbReference type="EMBL" id="JADGMQ010000005">
    <property type="protein sequence ID" value="MBI1620854.1"/>
    <property type="molecule type" value="Genomic_DNA"/>
</dbReference>
<keyword evidence="1" id="KW-1133">Transmembrane helix</keyword>
<comment type="caution">
    <text evidence="2">The sequence shown here is derived from an EMBL/GenBank/DDBJ whole genome shotgun (WGS) entry which is preliminary data.</text>
</comment>
<name>A0ABS0SC24_9HYPH</name>